<proteinExistence type="inferred from homology"/>
<dbReference type="InterPro" id="IPR002347">
    <property type="entry name" value="SDR_fam"/>
</dbReference>
<dbReference type="SUPFAM" id="SSF51735">
    <property type="entry name" value="NAD(P)-binding Rossmann-fold domains"/>
    <property type="match status" value="1"/>
</dbReference>
<sequence length="90" mass="9216">VTGSSRGIGRAIAEVLHSEGCQVVLNGRTTEDLETTMDDLAGAVAVTGDVTRPDDARRVVAESVAALGHLDILVCNVGSGRSVPTGEETL</sequence>
<dbReference type="AlphaFoldDB" id="A0A383DYW4"/>
<dbReference type="InterPro" id="IPR036291">
    <property type="entry name" value="NAD(P)-bd_dom_sf"/>
</dbReference>
<dbReference type="PANTHER" id="PTHR43669:SF3">
    <property type="entry name" value="ALCOHOL DEHYDROGENASE, PUTATIVE (AFU_ORTHOLOGUE AFUA_3G03445)-RELATED"/>
    <property type="match status" value="1"/>
</dbReference>
<dbReference type="Pfam" id="PF00106">
    <property type="entry name" value="adh_short"/>
    <property type="match status" value="1"/>
</dbReference>
<dbReference type="GO" id="GO:0016491">
    <property type="term" value="F:oxidoreductase activity"/>
    <property type="evidence" value="ECO:0007669"/>
    <property type="project" value="UniProtKB-KW"/>
</dbReference>
<feature type="non-terminal residue" evidence="3">
    <location>
        <position position="90"/>
    </location>
</feature>
<evidence type="ECO:0000256" key="2">
    <source>
        <dbReference type="ARBA" id="ARBA00023002"/>
    </source>
</evidence>
<dbReference type="EMBL" id="UINC01221186">
    <property type="protein sequence ID" value="SVE49413.1"/>
    <property type="molecule type" value="Genomic_DNA"/>
</dbReference>
<keyword evidence="2" id="KW-0560">Oxidoreductase</keyword>
<accession>A0A383DYW4</accession>
<dbReference type="Gene3D" id="3.40.50.720">
    <property type="entry name" value="NAD(P)-binding Rossmann-like Domain"/>
    <property type="match status" value="1"/>
</dbReference>
<dbReference type="CDD" id="cd05233">
    <property type="entry name" value="SDR_c"/>
    <property type="match status" value="1"/>
</dbReference>
<dbReference type="PANTHER" id="PTHR43669">
    <property type="entry name" value="5-KETO-D-GLUCONATE 5-REDUCTASE"/>
    <property type="match status" value="1"/>
</dbReference>
<reference evidence="3" key="1">
    <citation type="submission" date="2018-05" db="EMBL/GenBank/DDBJ databases">
        <authorList>
            <person name="Lanie J.A."/>
            <person name="Ng W.-L."/>
            <person name="Kazmierczak K.M."/>
            <person name="Andrzejewski T.M."/>
            <person name="Davidsen T.M."/>
            <person name="Wayne K.J."/>
            <person name="Tettelin H."/>
            <person name="Glass J.I."/>
            <person name="Rusch D."/>
            <person name="Podicherti R."/>
            <person name="Tsui H.-C.T."/>
            <person name="Winkler M.E."/>
        </authorList>
    </citation>
    <scope>NUCLEOTIDE SEQUENCE</scope>
</reference>
<feature type="non-terminal residue" evidence="3">
    <location>
        <position position="1"/>
    </location>
</feature>
<organism evidence="3">
    <name type="scientific">marine metagenome</name>
    <dbReference type="NCBI Taxonomy" id="408172"/>
    <lineage>
        <taxon>unclassified sequences</taxon>
        <taxon>metagenomes</taxon>
        <taxon>ecological metagenomes</taxon>
    </lineage>
</organism>
<comment type="similarity">
    <text evidence="1">Belongs to the short-chain dehydrogenases/reductases (SDR) family.</text>
</comment>
<evidence type="ECO:0008006" key="4">
    <source>
        <dbReference type="Google" id="ProtNLM"/>
    </source>
</evidence>
<gene>
    <name evidence="3" type="ORF">METZ01_LOCUS502267</name>
</gene>
<protein>
    <recommendedName>
        <fullName evidence="4">SDR family NAD(P)-dependent oxidoreductase</fullName>
    </recommendedName>
</protein>
<evidence type="ECO:0000313" key="3">
    <source>
        <dbReference type="EMBL" id="SVE49413.1"/>
    </source>
</evidence>
<evidence type="ECO:0000256" key="1">
    <source>
        <dbReference type="ARBA" id="ARBA00006484"/>
    </source>
</evidence>
<name>A0A383DYW4_9ZZZZ</name>